<organism evidence="1 2">
    <name type="scientific">Malus domestica</name>
    <name type="common">Apple</name>
    <name type="synonym">Pyrus malus</name>
    <dbReference type="NCBI Taxonomy" id="3750"/>
    <lineage>
        <taxon>Eukaryota</taxon>
        <taxon>Viridiplantae</taxon>
        <taxon>Streptophyta</taxon>
        <taxon>Embryophyta</taxon>
        <taxon>Tracheophyta</taxon>
        <taxon>Spermatophyta</taxon>
        <taxon>Magnoliopsida</taxon>
        <taxon>eudicotyledons</taxon>
        <taxon>Gunneridae</taxon>
        <taxon>Pentapetalae</taxon>
        <taxon>rosids</taxon>
        <taxon>fabids</taxon>
        <taxon>Rosales</taxon>
        <taxon>Rosaceae</taxon>
        <taxon>Amygdaloideae</taxon>
        <taxon>Maleae</taxon>
        <taxon>Malus</taxon>
    </lineage>
</organism>
<reference evidence="1 2" key="1">
    <citation type="submission" date="2018-10" db="EMBL/GenBank/DDBJ databases">
        <title>A high-quality apple genome assembly.</title>
        <authorList>
            <person name="Hu J."/>
        </authorList>
    </citation>
    <scope>NUCLEOTIDE SEQUENCE [LARGE SCALE GENOMIC DNA]</scope>
    <source>
        <strain evidence="2">cv. HFTH1</strain>
        <tissue evidence="1">Young leaf</tissue>
    </source>
</reference>
<gene>
    <name evidence="1" type="ORF">DVH24_003797</name>
</gene>
<evidence type="ECO:0000313" key="2">
    <source>
        <dbReference type="Proteomes" id="UP000290289"/>
    </source>
</evidence>
<keyword evidence="2" id="KW-1185">Reference proteome</keyword>
<name>A0A498KBE1_MALDO</name>
<comment type="caution">
    <text evidence="1">The sequence shown here is derived from an EMBL/GenBank/DDBJ whole genome shotgun (WGS) entry which is preliminary data.</text>
</comment>
<sequence>MLPPEKFTQPRFKLFRRDSNSNYYVMHYRKTMVLYNNNNAWMCKMFLSMLEGLTMGRFSELLARFIDCFESLVDFSTNTYSMYRDVRKCHEAMFRMTPSLNDESFKT</sequence>
<dbReference type="EMBL" id="RDQH01000329">
    <property type="protein sequence ID" value="RXI03145.1"/>
    <property type="molecule type" value="Genomic_DNA"/>
</dbReference>
<proteinExistence type="predicted"/>
<dbReference type="Proteomes" id="UP000290289">
    <property type="component" value="Chromosome 3"/>
</dbReference>
<dbReference type="AlphaFoldDB" id="A0A498KBE1"/>
<accession>A0A498KBE1</accession>
<protein>
    <submittedName>
        <fullName evidence="1">Uncharacterized protein</fullName>
    </submittedName>
</protein>
<evidence type="ECO:0000313" key="1">
    <source>
        <dbReference type="EMBL" id="RXI03145.1"/>
    </source>
</evidence>